<feature type="transmembrane region" description="Helical" evidence="8">
    <location>
        <begin position="113"/>
        <end position="134"/>
    </location>
</feature>
<name>Q6NEL0_CORDI</name>
<evidence type="ECO:0000256" key="2">
    <source>
        <dbReference type="ARBA" id="ARBA00022475"/>
    </source>
</evidence>
<dbReference type="AlphaFoldDB" id="Q6NEL0"/>
<proteinExistence type="inferred from homology"/>
<dbReference type="InterPro" id="IPR018584">
    <property type="entry name" value="GT87"/>
</dbReference>
<evidence type="ECO:0000313" key="9">
    <source>
        <dbReference type="EMBL" id="CAE50787.1"/>
    </source>
</evidence>
<comment type="subcellular location">
    <subcellularLocation>
        <location evidence="1">Cell membrane</location>
        <topology evidence="1">Multi-pass membrane protein</topology>
    </subcellularLocation>
</comment>
<keyword evidence="5 8" id="KW-1133">Transmembrane helix</keyword>
<feature type="transmembrane region" description="Helical" evidence="8">
    <location>
        <begin position="338"/>
        <end position="354"/>
    </location>
</feature>
<dbReference type="EMBL" id="BX248360">
    <property type="protein sequence ID" value="CAE50787.1"/>
    <property type="molecule type" value="Genomic_DNA"/>
</dbReference>
<keyword evidence="2" id="KW-1003">Cell membrane</keyword>
<dbReference type="Pfam" id="PF09594">
    <property type="entry name" value="GT87"/>
    <property type="match status" value="1"/>
</dbReference>
<sequence length="450" mass="49731">MMNNCDEHSLLRFLRWRGTMVVAWLVLATILVLGVMDHDALFMRKPIYGFDSLFIYHYDFGVYFEGAKAFAEHKNLYTQGYQVHNISLPFTYPPFAALAFVPFTILPVRVAALLFDLGSVVALWWCSVLVTRAIVGQRPAWTRIDAYRLGLVVTAAAAVLEPMRENIWFAQINVYLILLVLIDTLARKTLLPRGVLVGIAAAIKLTPAVFGLYFLIKRDFKAAAWSVASGVGMSALAWGISPENSRSYWLDVLHDSSRIGELSWPSNQSFKGVLARLFGADTSAVPWALLCVVTIVLIAWIMHKLLAQETSQAAVVAVCVNALVALLCSPVSWSHHWLWIVFAVQTALLVLVNQKDAPRRMLAAGALSGVVAMICQGHWLLPRNDRAAERWPLWQHIIGDSYVILAVASLIAIALWLAKPWTAAQDCRYAAITTGVLAIYALTCAAIAIA</sequence>
<protein>
    <submittedName>
        <fullName evidence="9">Conserved putative integral membrane protein</fullName>
    </submittedName>
</protein>
<dbReference type="HOGENOM" id="CLU_034641_3_0_11"/>
<feature type="transmembrane region" description="Helical" evidence="8">
    <location>
        <begin position="284"/>
        <end position="301"/>
    </location>
</feature>
<feature type="transmembrane region" description="Helical" evidence="8">
    <location>
        <begin position="192"/>
        <end position="215"/>
    </location>
</feature>
<accession>Q6NEL0</accession>
<reference evidence="9 10" key="1">
    <citation type="journal article" date="2003" name="Nucleic Acids Res.">
        <title>The complete genome sequence and analysis of Corynebacterium diphtheriae NCTC13129.</title>
        <authorList>
            <person name="Cerdeno-Tarraga A.M."/>
            <person name="Efstratiou A."/>
            <person name="Dover L.G."/>
            <person name="Holden M.T.G."/>
            <person name="Pallen M."/>
            <person name="Bentley S.D."/>
            <person name="Besra G.S."/>
            <person name="Churcher C."/>
            <person name="James K.D."/>
            <person name="De Zoysa A."/>
            <person name="Chillingworth T."/>
            <person name="Cronin A."/>
            <person name="Dowd L."/>
            <person name="Feltwell T."/>
            <person name="Hamlin N."/>
            <person name="Holroyd S."/>
            <person name="Jagels K."/>
            <person name="Moule S."/>
            <person name="Quail M.A."/>
            <person name="Rabbinowitsch E."/>
            <person name="Rutherford K."/>
            <person name="Thomson N.R."/>
            <person name="Unwin L."/>
            <person name="Whitehead S."/>
            <person name="Barrell B.G.Parkhill.J."/>
        </authorList>
    </citation>
    <scope>NUCLEOTIDE SEQUENCE [LARGE SCALE GENOMIC DNA]</scope>
    <source>
        <strain evidence="10">ATCC 700971 / NCTC 13129 / Biotype gravis</strain>
    </source>
</reference>
<evidence type="ECO:0000256" key="3">
    <source>
        <dbReference type="ARBA" id="ARBA00022679"/>
    </source>
</evidence>
<evidence type="ECO:0000313" key="10">
    <source>
        <dbReference type="Proteomes" id="UP000002198"/>
    </source>
</evidence>
<gene>
    <name evidence="9" type="ordered locus">DIP2263</name>
</gene>
<feature type="transmembrane region" description="Helical" evidence="8">
    <location>
        <begin position="86"/>
        <end position="106"/>
    </location>
</feature>
<dbReference type="KEGG" id="cdi:DIP2263"/>
<keyword evidence="3" id="KW-0808">Transferase</keyword>
<feature type="transmembrane region" description="Helical" evidence="8">
    <location>
        <begin position="429"/>
        <end position="449"/>
    </location>
</feature>
<keyword evidence="10" id="KW-1185">Reference proteome</keyword>
<evidence type="ECO:0000256" key="7">
    <source>
        <dbReference type="ARBA" id="ARBA00024033"/>
    </source>
</evidence>
<keyword evidence="6 8" id="KW-0472">Membrane</keyword>
<dbReference type="GO" id="GO:0005886">
    <property type="term" value="C:plasma membrane"/>
    <property type="evidence" value="ECO:0007669"/>
    <property type="project" value="UniProtKB-SubCell"/>
</dbReference>
<comment type="similarity">
    <text evidence="7">Belongs to the glycosyltransferase 87 family.</text>
</comment>
<dbReference type="Proteomes" id="UP000002198">
    <property type="component" value="Chromosome"/>
</dbReference>
<feature type="transmembrane region" description="Helical" evidence="8">
    <location>
        <begin position="393"/>
        <end position="417"/>
    </location>
</feature>
<dbReference type="GO" id="GO:0016758">
    <property type="term" value="F:hexosyltransferase activity"/>
    <property type="evidence" value="ECO:0007669"/>
    <property type="project" value="InterPro"/>
</dbReference>
<dbReference type="STRING" id="257309.DIP2263"/>
<feature type="transmembrane region" description="Helical" evidence="8">
    <location>
        <begin position="313"/>
        <end position="332"/>
    </location>
</feature>
<evidence type="ECO:0000256" key="8">
    <source>
        <dbReference type="SAM" id="Phobius"/>
    </source>
</evidence>
<feature type="transmembrane region" description="Helical" evidence="8">
    <location>
        <begin position="361"/>
        <end position="381"/>
    </location>
</feature>
<evidence type="ECO:0000256" key="4">
    <source>
        <dbReference type="ARBA" id="ARBA00022692"/>
    </source>
</evidence>
<evidence type="ECO:0000256" key="1">
    <source>
        <dbReference type="ARBA" id="ARBA00004651"/>
    </source>
</evidence>
<feature type="transmembrane region" description="Helical" evidence="8">
    <location>
        <begin position="222"/>
        <end position="240"/>
    </location>
</feature>
<keyword evidence="4 8" id="KW-0812">Transmembrane</keyword>
<feature type="transmembrane region" description="Helical" evidence="8">
    <location>
        <begin position="20"/>
        <end position="36"/>
    </location>
</feature>
<evidence type="ECO:0000256" key="5">
    <source>
        <dbReference type="ARBA" id="ARBA00022989"/>
    </source>
</evidence>
<organism evidence="9 10">
    <name type="scientific">Corynebacterium diphtheriae (strain ATCC 700971 / NCTC 13129 / Biotype gravis)</name>
    <dbReference type="NCBI Taxonomy" id="257309"/>
    <lineage>
        <taxon>Bacteria</taxon>
        <taxon>Bacillati</taxon>
        <taxon>Actinomycetota</taxon>
        <taxon>Actinomycetes</taxon>
        <taxon>Mycobacteriales</taxon>
        <taxon>Corynebacteriaceae</taxon>
        <taxon>Corynebacterium</taxon>
    </lineage>
</organism>
<evidence type="ECO:0000256" key="6">
    <source>
        <dbReference type="ARBA" id="ARBA00023136"/>
    </source>
</evidence>